<feature type="compositionally biased region" description="Basic and acidic residues" evidence="1">
    <location>
        <begin position="1"/>
        <end position="15"/>
    </location>
</feature>
<feature type="compositionally biased region" description="Polar residues" evidence="1">
    <location>
        <begin position="35"/>
        <end position="44"/>
    </location>
</feature>
<evidence type="ECO:0000313" key="3">
    <source>
        <dbReference type="Proteomes" id="UP001059041"/>
    </source>
</evidence>
<dbReference type="PANTHER" id="PTHR16477">
    <property type="entry name" value="COILED-COIL DOMAIN-CONTAINING PROTEIN 106"/>
    <property type="match status" value="1"/>
</dbReference>
<sequence>MDESRKATRNEDNNKKNHKYSSDLYVLPARKRVQSENPTRSSVVAPTAQIAFDQAKKTIEIQKQNFLTDDRNYLRSRLEDALRCEAVNSSGPNAASSTVATSQSTDESSESSNSSDSSDSEPRTPEDSIKCYHKVVQLVKGGLSKAEAYHKIKVDRNTIVMQAPIAELATANQEEFKALRATFKNGESIQKFSNMCYARCLAQPNVDVIRRLKDRHALLDISKK</sequence>
<dbReference type="InterPro" id="IPR031591">
    <property type="entry name" value="CCDC106"/>
</dbReference>
<keyword evidence="3" id="KW-1185">Reference proteome</keyword>
<proteinExistence type="predicted"/>
<dbReference type="PANTHER" id="PTHR16477:SF5">
    <property type="entry name" value="COILED-COIL DOMAIN-CONTAINING PROTEIN 106-RELATED"/>
    <property type="match status" value="1"/>
</dbReference>
<dbReference type="EMBL" id="JAFHDT010000016">
    <property type="protein sequence ID" value="KAI7799071.1"/>
    <property type="molecule type" value="Genomic_DNA"/>
</dbReference>
<protein>
    <recommendedName>
        <fullName evidence="4">Coiled-coil domain-containing protein 106</fullName>
    </recommendedName>
</protein>
<evidence type="ECO:0008006" key="4">
    <source>
        <dbReference type="Google" id="ProtNLM"/>
    </source>
</evidence>
<organism evidence="2 3">
    <name type="scientific">Triplophysa rosa</name>
    <name type="common">Cave loach</name>
    <dbReference type="NCBI Taxonomy" id="992332"/>
    <lineage>
        <taxon>Eukaryota</taxon>
        <taxon>Metazoa</taxon>
        <taxon>Chordata</taxon>
        <taxon>Craniata</taxon>
        <taxon>Vertebrata</taxon>
        <taxon>Euteleostomi</taxon>
        <taxon>Actinopterygii</taxon>
        <taxon>Neopterygii</taxon>
        <taxon>Teleostei</taxon>
        <taxon>Ostariophysi</taxon>
        <taxon>Cypriniformes</taxon>
        <taxon>Nemacheilidae</taxon>
        <taxon>Triplophysa</taxon>
    </lineage>
</organism>
<feature type="compositionally biased region" description="Low complexity" evidence="1">
    <location>
        <begin position="94"/>
        <end position="117"/>
    </location>
</feature>
<reference evidence="2" key="1">
    <citation type="submission" date="2021-02" db="EMBL/GenBank/DDBJ databases">
        <title>Comparative genomics reveals that relaxation of natural selection precedes convergent phenotypic evolution of cavefish.</title>
        <authorList>
            <person name="Peng Z."/>
        </authorList>
    </citation>
    <scope>NUCLEOTIDE SEQUENCE</scope>
    <source>
        <tissue evidence="2">Muscle</tissue>
    </source>
</reference>
<dbReference type="Proteomes" id="UP001059041">
    <property type="component" value="Linkage Group LG16"/>
</dbReference>
<comment type="caution">
    <text evidence="2">The sequence shown here is derived from an EMBL/GenBank/DDBJ whole genome shotgun (WGS) entry which is preliminary data.</text>
</comment>
<gene>
    <name evidence="2" type="ORF">IRJ41_017333</name>
</gene>
<evidence type="ECO:0000256" key="1">
    <source>
        <dbReference type="SAM" id="MobiDB-lite"/>
    </source>
</evidence>
<dbReference type="AlphaFoldDB" id="A0A9W7TME4"/>
<dbReference type="Pfam" id="PF15794">
    <property type="entry name" value="CCDC106"/>
    <property type="match status" value="1"/>
</dbReference>
<evidence type="ECO:0000313" key="2">
    <source>
        <dbReference type="EMBL" id="KAI7799071.1"/>
    </source>
</evidence>
<name>A0A9W7TME4_TRIRA</name>
<feature type="region of interest" description="Disordered" evidence="1">
    <location>
        <begin position="1"/>
        <end position="45"/>
    </location>
</feature>
<feature type="region of interest" description="Disordered" evidence="1">
    <location>
        <begin position="88"/>
        <end position="127"/>
    </location>
</feature>
<dbReference type="GO" id="GO:0005654">
    <property type="term" value="C:nucleoplasm"/>
    <property type="evidence" value="ECO:0007669"/>
    <property type="project" value="TreeGrafter"/>
</dbReference>
<accession>A0A9W7TME4</accession>